<dbReference type="InterPro" id="IPR001421">
    <property type="entry name" value="ATP8_metazoa"/>
</dbReference>
<evidence type="ECO:0000256" key="3">
    <source>
        <dbReference type="ARBA" id="ARBA00011291"/>
    </source>
</evidence>
<keyword evidence="5 12" id="KW-0138">CF(0)</keyword>
<dbReference type="EMBL" id="MN917464">
    <property type="protein sequence ID" value="QII89379.1"/>
    <property type="molecule type" value="Genomic_DNA"/>
</dbReference>
<comment type="subunit">
    <text evidence="3">F-type ATPases have 2 components, CF(1) - the catalytic core - and CF(0) - the membrane proton channel.</text>
</comment>
<evidence type="ECO:0000256" key="8">
    <source>
        <dbReference type="ARBA" id="ARBA00022989"/>
    </source>
</evidence>
<reference evidence="14" key="1">
    <citation type="submission" date="2020-01" db="EMBL/GenBank/DDBJ databases">
        <title>Complete mitochondrial genome of the ghost crab Ocypode stimpsoni Ortmann, 1897 (Brachyura: Decapoda: Ocypodidae) and phylogenetic relationship in Brachyura.</title>
        <authorList>
            <person name="Kim H."/>
        </authorList>
    </citation>
    <scope>NUCLEOTIDE SEQUENCE</scope>
</reference>
<evidence type="ECO:0000256" key="6">
    <source>
        <dbReference type="ARBA" id="ARBA00022692"/>
    </source>
</evidence>
<dbReference type="AlphaFoldDB" id="A0A6G7KVL2"/>
<keyword evidence="4 12" id="KW-0813">Transport</keyword>
<evidence type="ECO:0000256" key="7">
    <source>
        <dbReference type="ARBA" id="ARBA00022781"/>
    </source>
</evidence>
<evidence type="ECO:0000256" key="12">
    <source>
        <dbReference type="RuleBase" id="RU003661"/>
    </source>
</evidence>
<feature type="transmembrane region" description="Helical" evidence="13">
    <location>
        <begin position="6"/>
        <end position="30"/>
    </location>
</feature>
<comment type="subcellular location">
    <subcellularLocation>
        <location evidence="1 12">Mitochondrion membrane</location>
        <topology evidence="1 12">Single-pass membrane protein</topology>
    </subcellularLocation>
</comment>
<keyword evidence="9 12" id="KW-0406">Ion transport</keyword>
<evidence type="ECO:0000313" key="14">
    <source>
        <dbReference type="EMBL" id="QII89379.1"/>
    </source>
</evidence>
<keyword evidence="8 13" id="KW-1133">Transmembrane helix</keyword>
<organism evidence="14">
    <name type="scientific">Ocypode stimpsoni</name>
    <dbReference type="NCBI Taxonomy" id="78089"/>
    <lineage>
        <taxon>Eukaryota</taxon>
        <taxon>Metazoa</taxon>
        <taxon>Ecdysozoa</taxon>
        <taxon>Arthropoda</taxon>
        <taxon>Crustacea</taxon>
        <taxon>Multicrustacea</taxon>
        <taxon>Malacostraca</taxon>
        <taxon>Eumalacostraca</taxon>
        <taxon>Eucarida</taxon>
        <taxon>Decapoda</taxon>
        <taxon>Pleocyemata</taxon>
        <taxon>Brachyura</taxon>
        <taxon>Eubrachyura</taxon>
        <taxon>Ocypodoidea</taxon>
        <taxon>Ocypodidae</taxon>
        <taxon>Ocypodinae</taxon>
        <taxon>Ocypode</taxon>
    </lineage>
</organism>
<evidence type="ECO:0000256" key="2">
    <source>
        <dbReference type="ARBA" id="ARBA00008892"/>
    </source>
</evidence>
<dbReference type="GO" id="GO:0045259">
    <property type="term" value="C:proton-transporting ATP synthase complex"/>
    <property type="evidence" value="ECO:0007669"/>
    <property type="project" value="UniProtKB-KW"/>
</dbReference>
<evidence type="ECO:0000256" key="10">
    <source>
        <dbReference type="ARBA" id="ARBA00023128"/>
    </source>
</evidence>
<dbReference type="CTD" id="4509"/>
<keyword evidence="10 12" id="KW-0496">Mitochondrion</keyword>
<protein>
    <recommendedName>
        <fullName evidence="12">ATP synthase complex subunit 8</fullName>
    </recommendedName>
</protein>
<dbReference type="GO" id="GO:0031966">
    <property type="term" value="C:mitochondrial membrane"/>
    <property type="evidence" value="ECO:0007669"/>
    <property type="project" value="UniProtKB-SubCell"/>
</dbReference>
<dbReference type="GO" id="GO:0015986">
    <property type="term" value="P:proton motive force-driven ATP synthesis"/>
    <property type="evidence" value="ECO:0007669"/>
    <property type="project" value="InterPro"/>
</dbReference>
<dbReference type="GeneID" id="54094358"/>
<gene>
    <name evidence="14" type="primary">ATP8</name>
</gene>
<dbReference type="RefSeq" id="YP_009747689.1">
    <property type="nucleotide sequence ID" value="NC_046797.1"/>
</dbReference>
<keyword evidence="7 12" id="KW-0375">Hydrogen ion transport</keyword>
<evidence type="ECO:0000256" key="1">
    <source>
        <dbReference type="ARBA" id="ARBA00004304"/>
    </source>
</evidence>
<dbReference type="Pfam" id="PF00895">
    <property type="entry name" value="ATP-synt_8"/>
    <property type="match status" value="1"/>
</dbReference>
<keyword evidence="11 13" id="KW-0472">Membrane</keyword>
<evidence type="ECO:0000256" key="11">
    <source>
        <dbReference type="ARBA" id="ARBA00023136"/>
    </source>
</evidence>
<sequence length="52" mass="6209">MPQMAPIMWAPLFIFFVMSLLLFFMINYFIKPFEKKGVSLLDSTPTIKHWKL</sequence>
<evidence type="ECO:0000256" key="13">
    <source>
        <dbReference type="SAM" id="Phobius"/>
    </source>
</evidence>
<dbReference type="GO" id="GO:0015078">
    <property type="term" value="F:proton transmembrane transporter activity"/>
    <property type="evidence" value="ECO:0007669"/>
    <property type="project" value="InterPro"/>
</dbReference>
<evidence type="ECO:0000256" key="4">
    <source>
        <dbReference type="ARBA" id="ARBA00022448"/>
    </source>
</evidence>
<name>A0A6G7KVL2_9EUCA</name>
<proteinExistence type="inferred from homology"/>
<accession>A0A6G7KVL2</accession>
<geneLocation type="mitochondrion" evidence="14"/>
<evidence type="ECO:0000256" key="9">
    <source>
        <dbReference type="ARBA" id="ARBA00023065"/>
    </source>
</evidence>
<comment type="similarity">
    <text evidence="2 12">Belongs to the ATPase protein 8 family.</text>
</comment>
<evidence type="ECO:0000256" key="5">
    <source>
        <dbReference type="ARBA" id="ARBA00022547"/>
    </source>
</evidence>
<keyword evidence="6 12" id="KW-0812">Transmembrane</keyword>